<feature type="transmembrane region" description="Helical" evidence="6">
    <location>
        <begin position="401"/>
        <end position="420"/>
    </location>
</feature>
<feature type="transmembrane region" description="Helical" evidence="6">
    <location>
        <begin position="301"/>
        <end position="323"/>
    </location>
</feature>
<reference evidence="7" key="1">
    <citation type="submission" date="2022-07" db="EMBL/GenBank/DDBJ databases">
        <title>Phylogenomic reconstructions and comparative analyses of Kickxellomycotina fungi.</title>
        <authorList>
            <person name="Reynolds N.K."/>
            <person name="Stajich J.E."/>
            <person name="Barry K."/>
            <person name="Grigoriev I.V."/>
            <person name="Crous P."/>
            <person name="Smith M.E."/>
        </authorList>
    </citation>
    <scope>NUCLEOTIDE SEQUENCE</scope>
    <source>
        <strain evidence="7">RSA 567</strain>
    </source>
</reference>
<dbReference type="InterPro" id="IPR043130">
    <property type="entry name" value="CDP-OH_PTrfase_TM_dom"/>
</dbReference>
<dbReference type="GO" id="GO:0016020">
    <property type="term" value="C:membrane"/>
    <property type="evidence" value="ECO:0007669"/>
    <property type="project" value="UniProtKB-SubCell"/>
</dbReference>
<feature type="transmembrane region" description="Helical" evidence="6">
    <location>
        <begin position="432"/>
        <end position="453"/>
    </location>
</feature>
<comment type="subcellular location">
    <subcellularLocation>
        <location evidence="1">Membrane</location>
    </subcellularLocation>
</comment>
<dbReference type="Pfam" id="PF01066">
    <property type="entry name" value="CDP-OH_P_transf"/>
    <property type="match status" value="1"/>
</dbReference>
<evidence type="ECO:0000256" key="1">
    <source>
        <dbReference type="ARBA" id="ARBA00004370"/>
    </source>
</evidence>
<feature type="transmembrane region" description="Helical" evidence="6">
    <location>
        <begin position="162"/>
        <end position="180"/>
    </location>
</feature>
<comment type="caution">
    <text evidence="7">The sequence shown here is derived from an EMBL/GenBank/DDBJ whole genome shotgun (WGS) entry which is preliminary data.</text>
</comment>
<sequence length="472" mass="52021">MSAVGFGTSGCISNTAHPSQLTNAVRVDTKRHCDQEPSQSISPPRRAFHAPSATRGEQSVLLPNAVSPAATASLTTRIMASAGSVYIAESDLANLHKYKYSGIDKSLLSRYVLQHYWNALVQLFPLWLAPNAITLIGFGFIVANFLTMLYYDPHLDQESPGWVYYSYGLGLWIYASLDAIDGKQARRTGASGPLGEMFDHGCDSLNTTIGLLITSSIFGLGRTWWTVVSVWVGLCNFYLSTTEEYYTGTLYLSYISAPVEGLVLSSLTFALTGYTGQGIWLQDYRSLLPLPTALHDWLPSAPLNHLVVIISVGTISLTLFDSLLNVFQARKRQGLPIASALLSYVPFAAMSAVGYLWLAASPELLRQHLVAFFVFVTFAFGFTVGRIIVAHVTKTPFPMANMMLIPLTAGALNANLAFYGLPCLIPMAYEKYYVYLCVVYSSLVYSHFALTVIRQICDYLDIWCLKIKHKKA</sequence>
<protein>
    <recommendedName>
        <fullName evidence="9">Choline/ethanolaminephosphotransferase</fullName>
    </recommendedName>
</protein>
<dbReference type="InterPro" id="IPR048254">
    <property type="entry name" value="CDP_ALCOHOL_P_TRANSF_CS"/>
</dbReference>
<organism evidence="7 8">
    <name type="scientific">Dimargaris verticillata</name>
    <dbReference type="NCBI Taxonomy" id="2761393"/>
    <lineage>
        <taxon>Eukaryota</taxon>
        <taxon>Fungi</taxon>
        <taxon>Fungi incertae sedis</taxon>
        <taxon>Zoopagomycota</taxon>
        <taxon>Kickxellomycotina</taxon>
        <taxon>Dimargaritomycetes</taxon>
        <taxon>Dimargaritales</taxon>
        <taxon>Dimargaritaceae</taxon>
        <taxon>Dimargaris</taxon>
    </lineage>
</organism>
<dbReference type="PROSITE" id="PS00379">
    <property type="entry name" value="CDP_ALCOHOL_P_TRANSF"/>
    <property type="match status" value="1"/>
</dbReference>
<dbReference type="GO" id="GO:0008654">
    <property type="term" value="P:phospholipid biosynthetic process"/>
    <property type="evidence" value="ECO:0007669"/>
    <property type="project" value="InterPro"/>
</dbReference>
<dbReference type="Gene3D" id="1.20.120.1760">
    <property type="match status" value="1"/>
</dbReference>
<dbReference type="GO" id="GO:0016780">
    <property type="term" value="F:phosphotransferase activity, for other substituted phosphate groups"/>
    <property type="evidence" value="ECO:0007669"/>
    <property type="project" value="InterPro"/>
</dbReference>
<evidence type="ECO:0000256" key="5">
    <source>
        <dbReference type="RuleBase" id="RU003750"/>
    </source>
</evidence>
<keyword evidence="4 6" id="KW-0472">Membrane</keyword>
<evidence type="ECO:0000256" key="6">
    <source>
        <dbReference type="SAM" id="Phobius"/>
    </source>
</evidence>
<feature type="transmembrane region" description="Helical" evidence="6">
    <location>
        <begin position="335"/>
        <end position="357"/>
    </location>
</feature>
<proteinExistence type="inferred from homology"/>
<name>A0A9W8B8D4_9FUNG</name>
<dbReference type="InterPro" id="IPR014472">
    <property type="entry name" value="CHOPT"/>
</dbReference>
<keyword evidence="6" id="KW-1133">Transmembrane helix</keyword>
<dbReference type="PANTHER" id="PTHR10414">
    <property type="entry name" value="ETHANOLAMINEPHOSPHOTRANSFERASE"/>
    <property type="match status" value="1"/>
</dbReference>
<evidence type="ECO:0000256" key="2">
    <source>
        <dbReference type="ARBA" id="ARBA00010441"/>
    </source>
</evidence>
<evidence type="ECO:0008006" key="9">
    <source>
        <dbReference type="Google" id="ProtNLM"/>
    </source>
</evidence>
<keyword evidence="3 5" id="KW-0808">Transferase</keyword>
<dbReference type="InterPro" id="IPR000462">
    <property type="entry name" value="CDP-OH_P_trans"/>
</dbReference>
<comment type="similarity">
    <text evidence="2 5">Belongs to the CDP-alcohol phosphatidyltransferase class-I family.</text>
</comment>
<evidence type="ECO:0000313" key="7">
    <source>
        <dbReference type="EMBL" id="KAJ1979849.1"/>
    </source>
</evidence>
<dbReference type="Proteomes" id="UP001151582">
    <property type="component" value="Unassembled WGS sequence"/>
</dbReference>
<evidence type="ECO:0000313" key="8">
    <source>
        <dbReference type="Proteomes" id="UP001151582"/>
    </source>
</evidence>
<gene>
    <name evidence="7" type="ORF">H4R34_002671</name>
</gene>
<dbReference type="AlphaFoldDB" id="A0A9W8B8D4"/>
<dbReference type="EMBL" id="JANBQB010000198">
    <property type="protein sequence ID" value="KAJ1979849.1"/>
    <property type="molecule type" value="Genomic_DNA"/>
</dbReference>
<evidence type="ECO:0000256" key="4">
    <source>
        <dbReference type="ARBA" id="ARBA00023136"/>
    </source>
</evidence>
<keyword evidence="6" id="KW-0812">Transmembrane</keyword>
<feature type="transmembrane region" description="Helical" evidence="6">
    <location>
        <begin position="369"/>
        <end position="389"/>
    </location>
</feature>
<accession>A0A9W8B8D4</accession>
<dbReference type="PANTHER" id="PTHR10414:SF37">
    <property type="entry name" value="BB IN A BOXCAR, ISOFORM C"/>
    <property type="match status" value="1"/>
</dbReference>
<keyword evidence="8" id="KW-1185">Reference proteome</keyword>
<feature type="transmembrane region" description="Helical" evidence="6">
    <location>
        <begin position="126"/>
        <end position="150"/>
    </location>
</feature>
<evidence type="ECO:0000256" key="3">
    <source>
        <dbReference type="ARBA" id="ARBA00022679"/>
    </source>
</evidence>
<dbReference type="OrthoDB" id="196717at2759"/>